<dbReference type="PANTHER" id="PTHR37766">
    <property type="entry name" value="OS01G0897100 PROTEIN"/>
    <property type="match status" value="1"/>
</dbReference>
<proteinExistence type="predicted"/>
<evidence type="ECO:0000313" key="3">
    <source>
        <dbReference type="Proteomes" id="UP001157418"/>
    </source>
</evidence>
<gene>
    <name evidence="2" type="ORF">LVIROSA_LOCUS5604</name>
</gene>
<evidence type="ECO:0000256" key="1">
    <source>
        <dbReference type="SAM" id="MobiDB-lite"/>
    </source>
</evidence>
<dbReference type="Proteomes" id="UP001157418">
    <property type="component" value="Unassembled WGS sequence"/>
</dbReference>
<dbReference type="EMBL" id="CAKMRJ010000113">
    <property type="protein sequence ID" value="CAH1417974.1"/>
    <property type="molecule type" value="Genomic_DNA"/>
</dbReference>
<sequence>MQKVKDIFIVSGLKSNFIITEVQNSKSELGLKAESSFTVHYSSSPATTRSSISGGLVGNFATSDKMVHLFLSEPDWSCDGSDDSFKHRLSLLNDLDSIVRLLIASQSRSEARLWLCKDLSGVNSLSSRQKRELFVTLLKTSTQKRDLAAQLMQMIFDKHPKKAGSILAKKSHMLEDFFRGNPRRILLWFSNFAGSGDMEHKNGAKALSQFAFLNRDICWEELEWKGKHGQSPAMVATKPHYFLDLDVEQTVDNFLENVPEFWSSHEFSDTLKNGDILLMDTKFFINMFVSLMYKQDMKEIWEVINDFLAEEPFSSLCSHLLIVLDEKELCSFLDLLQKLLRPKDSGDTCQYMDAILFRYSGSDSISELLLLNAVINRGRQLMQILQENEHIEETMKIKNVVQQICSLSHDGFVPLVKECSKTKSLNWIKLLGLQSWALHCFLSEGFWPPEAWESLFNSNGISFRHSGKHELLYTNNCLVDESDSDSDKRTSSRSKSRKKGKSRKKRRRMSLFDDSYDYDDNDDLLDLGFSYNRMEFQSKASYWLLSTDDYSTSWNSVDLPEHLSKHCFSTWMKWAFSRSIEGTKEGFALVCTKDVNALVIVDRNE</sequence>
<organism evidence="2 3">
    <name type="scientific">Lactuca virosa</name>
    <dbReference type="NCBI Taxonomy" id="75947"/>
    <lineage>
        <taxon>Eukaryota</taxon>
        <taxon>Viridiplantae</taxon>
        <taxon>Streptophyta</taxon>
        <taxon>Embryophyta</taxon>
        <taxon>Tracheophyta</taxon>
        <taxon>Spermatophyta</taxon>
        <taxon>Magnoliopsida</taxon>
        <taxon>eudicotyledons</taxon>
        <taxon>Gunneridae</taxon>
        <taxon>Pentapetalae</taxon>
        <taxon>asterids</taxon>
        <taxon>campanulids</taxon>
        <taxon>Asterales</taxon>
        <taxon>Asteraceae</taxon>
        <taxon>Cichorioideae</taxon>
        <taxon>Cichorieae</taxon>
        <taxon>Lactucinae</taxon>
        <taxon>Lactuca</taxon>
    </lineage>
</organism>
<reference evidence="2 3" key="1">
    <citation type="submission" date="2022-01" db="EMBL/GenBank/DDBJ databases">
        <authorList>
            <person name="Xiong W."/>
            <person name="Schranz E."/>
        </authorList>
    </citation>
    <scope>NUCLEOTIDE SEQUENCE [LARGE SCALE GENOMIC DNA]</scope>
</reference>
<dbReference type="PANTHER" id="PTHR37766:SF1">
    <property type="entry name" value="OS01G0897100 PROTEIN"/>
    <property type="match status" value="1"/>
</dbReference>
<name>A0AAU9LWH4_9ASTR</name>
<feature type="compositionally biased region" description="Basic residues" evidence="1">
    <location>
        <begin position="491"/>
        <end position="506"/>
    </location>
</feature>
<evidence type="ECO:0000313" key="2">
    <source>
        <dbReference type="EMBL" id="CAH1417974.1"/>
    </source>
</evidence>
<keyword evidence="3" id="KW-1185">Reference proteome</keyword>
<comment type="caution">
    <text evidence="2">The sequence shown here is derived from an EMBL/GenBank/DDBJ whole genome shotgun (WGS) entry which is preliminary data.</text>
</comment>
<feature type="region of interest" description="Disordered" evidence="1">
    <location>
        <begin position="481"/>
        <end position="506"/>
    </location>
</feature>
<accession>A0AAU9LWH4</accession>
<dbReference type="AlphaFoldDB" id="A0AAU9LWH4"/>
<protein>
    <submittedName>
        <fullName evidence="2">Uncharacterized protein</fullName>
    </submittedName>
</protein>